<keyword evidence="1" id="KW-0862">Zinc</keyword>
<dbReference type="EMBL" id="JBFCZG010000001">
    <property type="protein sequence ID" value="KAL3426497.1"/>
    <property type="molecule type" value="Genomic_DNA"/>
</dbReference>
<dbReference type="Pfam" id="PF00096">
    <property type="entry name" value="zf-C2H2"/>
    <property type="match status" value="1"/>
</dbReference>
<feature type="region of interest" description="Disordered" evidence="2">
    <location>
        <begin position="1"/>
        <end position="62"/>
    </location>
</feature>
<accession>A0ABR4PT12</accession>
<comment type="caution">
    <text evidence="4">The sequence shown here is derived from an EMBL/GenBank/DDBJ whole genome shotgun (WGS) entry which is preliminary data.</text>
</comment>
<evidence type="ECO:0000256" key="1">
    <source>
        <dbReference type="PROSITE-ProRule" id="PRU00042"/>
    </source>
</evidence>
<reference evidence="4 5" key="1">
    <citation type="submission" date="2024-06" db="EMBL/GenBank/DDBJ databases">
        <title>Complete genome of Phlyctema vagabunda strain 19-DSS-EL-015.</title>
        <authorList>
            <person name="Fiorenzani C."/>
        </authorList>
    </citation>
    <scope>NUCLEOTIDE SEQUENCE [LARGE SCALE GENOMIC DNA]</scope>
    <source>
        <strain evidence="4 5">19-DSS-EL-015</strain>
    </source>
</reference>
<sequence>MSFLRTSSPAVDFGPRRNSDTALPDLTDRTPHINIPSKSREKAGSGKTGSRRKQRAQCSTQLSEFEFDVDPVPTYASKHRTDYESVLGSTSLTADDPAPAPAPPRQDDLVCREHGCNGRIFTTSSNLARHKREHSANRPTYYCPKCGAFFSRKTARNTHLENGSCTRIRRYSNGRKRANAHSL</sequence>
<feature type="domain" description="C2H2-type" evidence="3">
    <location>
        <begin position="109"/>
        <end position="139"/>
    </location>
</feature>
<dbReference type="InterPro" id="IPR013087">
    <property type="entry name" value="Znf_C2H2_type"/>
</dbReference>
<evidence type="ECO:0000313" key="5">
    <source>
        <dbReference type="Proteomes" id="UP001629113"/>
    </source>
</evidence>
<keyword evidence="5" id="KW-1185">Reference proteome</keyword>
<dbReference type="Gene3D" id="3.30.160.60">
    <property type="entry name" value="Classic Zinc Finger"/>
    <property type="match status" value="1"/>
</dbReference>
<protein>
    <recommendedName>
        <fullName evidence="3">C2H2-type domain-containing protein</fullName>
    </recommendedName>
</protein>
<dbReference type="PROSITE" id="PS50157">
    <property type="entry name" value="ZINC_FINGER_C2H2_2"/>
    <property type="match status" value="1"/>
</dbReference>
<feature type="region of interest" description="Disordered" evidence="2">
    <location>
        <begin position="86"/>
        <end position="107"/>
    </location>
</feature>
<dbReference type="InterPro" id="IPR036236">
    <property type="entry name" value="Znf_C2H2_sf"/>
</dbReference>
<name>A0ABR4PT12_9HELO</name>
<dbReference type="SMART" id="SM00355">
    <property type="entry name" value="ZnF_C2H2"/>
    <property type="match status" value="2"/>
</dbReference>
<gene>
    <name evidence="4" type="ORF">PVAG01_00006</name>
</gene>
<proteinExistence type="predicted"/>
<keyword evidence="1" id="KW-0479">Metal-binding</keyword>
<organism evidence="4 5">
    <name type="scientific">Phlyctema vagabunda</name>
    <dbReference type="NCBI Taxonomy" id="108571"/>
    <lineage>
        <taxon>Eukaryota</taxon>
        <taxon>Fungi</taxon>
        <taxon>Dikarya</taxon>
        <taxon>Ascomycota</taxon>
        <taxon>Pezizomycotina</taxon>
        <taxon>Leotiomycetes</taxon>
        <taxon>Helotiales</taxon>
        <taxon>Dermateaceae</taxon>
        <taxon>Phlyctema</taxon>
    </lineage>
</organism>
<evidence type="ECO:0000256" key="2">
    <source>
        <dbReference type="SAM" id="MobiDB-lite"/>
    </source>
</evidence>
<keyword evidence="1" id="KW-0863">Zinc-finger</keyword>
<dbReference type="SUPFAM" id="SSF57667">
    <property type="entry name" value="beta-beta-alpha zinc fingers"/>
    <property type="match status" value="1"/>
</dbReference>
<evidence type="ECO:0000259" key="3">
    <source>
        <dbReference type="PROSITE" id="PS50157"/>
    </source>
</evidence>
<evidence type="ECO:0000313" key="4">
    <source>
        <dbReference type="EMBL" id="KAL3426497.1"/>
    </source>
</evidence>
<dbReference type="Proteomes" id="UP001629113">
    <property type="component" value="Unassembled WGS sequence"/>
</dbReference>